<feature type="domain" description="HD/PDEase" evidence="1">
    <location>
        <begin position="49"/>
        <end position="221"/>
    </location>
</feature>
<dbReference type="InterPro" id="IPR006674">
    <property type="entry name" value="HD_domain"/>
</dbReference>
<dbReference type="GO" id="GO:0008832">
    <property type="term" value="F:dGTPase activity"/>
    <property type="evidence" value="ECO:0007669"/>
    <property type="project" value="TreeGrafter"/>
</dbReference>
<dbReference type="GO" id="GO:0006203">
    <property type="term" value="P:dGTP catabolic process"/>
    <property type="evidence" value="ECO:0007669"/>
    <property type="project" value="TreeGrafter"/>
</dbReference>
<name>A0A8U0HVX3_9EURY</name>
<keyword evidence="3" id="KW-1185">Reference proteome</keyword>
<dbReference type="PANTHER" id="PTHR11373:SF4">
    <property type="entry name" value="DEOXYNUCLEOSIDE TRIPHOSPHATE TRIPHOSPHOHYDROLASE SAMHD1"/>
    <property type="match status" value="1"/>
</dbReference>
<dbReference type="Gene3D" id="1.10.3210.10">
    <property type="entry name" value="Hypothetical protein af1432"/>
    <property type="match status" value="1"/>
</dbReference>
<organism evidence="2 3">
    <name type="scientific">Halorussus limi</name>
    <dbReference type="NCBI Taxonomy" id="2938695"/>
    <lineage>
        <taxon>Archaea</taxon>
        <taxon>Methanobacteriati</taxon>
        <taxon>Methanobacteriota</taxon>
        <taxon>Stenosarchaea group</taxon>
        <taxon>Halobacteria</taxon>
        <taxon>Halobacteriales</taxon>
        <taxon>Haladaptataceae</taxon>
        <taxon>Halorussus</taxon>
    </lineage>
</organism>
<proteinExistence type="predicted"/>
<dbReference type="Pfam" id="PF01966">
    <property type="entry name" value="HD"/>
    <property type="match status" value="1"/>
</dbReference>
<dbReference type="SUPFAM" id="SSF109604">
    <property type="entry name" value="HD-domain/PDEase-like"/>
    <property type="match status" value="1"/>
</dbReference>
<dbReference type="InterPro" id="IPR050135">
    <property type="entry name" value="dGTPase-like"/>
</dbReference>
<evidence type="ECO:0000313" key="3">
    <source>
        <dbReference type="Proteomes" id="UP000830729"/>
    </source>
</evidence>
<gene>
    <name evidence="2" type="ORF">M0R89_02200</name>
</gene>
<dbReference type="AlphaFoldDB" id="A0A8U0HVX3"/>
<sequence length="458" mass="52239">MTETQIKDPVHGYVELEQSLLDYIVDTRPFQRLRYVRQLSATNLVYPGANHTRFEHSLGVYHLGRTVFENLRTQSYFTRDTPESDLDEIQRTLECACLLHDVGHPPFSHLGERFIDTEDLRARLADRGLVAAFEEAGIEDPLRSASAHELLGCLIVLREYADGLRDLGVDPHEVCAYILGYSLVFERGGRWQYGVGAQILHSPIDVDRLDYITRDNQMTGADVLSFDTHRMVDAYTAHPDEGLALSDKALSTVGNYLEGRIALYMWVTQHHKSVYANVLLRALLDELADHADAPPVTAEGVLEEEIDDNTLMERLRVTARDRPDSTLATLYDRFRSRQFPESCWKHRIAYADRVDADLDAFGEWLLEHDDRLERTLAADLDVPRHEVWIEQSYVPEYEPAQLRDIPIAYGGTTRSVGEWGLYGDRAFDSPIPFVFVPHGTEKRATELLVELFHAERDA</sequence>
<evidence type="ECO:0000259" key="1">
    <source>
        <dbReference type="SMART" id="SM00471"/>
    </source>
</evidence>
<evidence type="ECO:0000313" key="2">
    <source>
        <dbReference type="EMBL" id="UPV74893.1"/>
    </source>
</evidence>
<dbReference type="EMBL" id="CP096659">
    <property type="protein sequence ID" value="UPV74893.1"/>
    <property type="molecule type" value="Genomic_DNA"/>
</dbReference>
<dbReference type="RefSeq" id="WP_248650936.1">
    <property type="nucleotide sequence ID" value="NZ_CP096659.1"/>
</dbReference>
<reference evidence="2 3" key="1">
    <citation type="submission" date="2022-04" db="EMBL/GenBank/DDBJ databases">
        <title>Diverse halophilic archaea isolated from saline environments.</title>
        <authorList>
            <person name="Cui H.-L."/>
        </authorList>
    </citation>
    <scope>NUCLEOTIDE SEQUENCE [LARGE SCALE GENOMIC DNA]</scope>
    <source>
        <strain evidence="2 3">XZYJT49</strain>
    </source>
</reference>
<dbReference type="PANTHER" id="PTHR11373">
    <property type="entry name" value="DEOXYNUCLEOSIDE TRIPHOSPHATE TRIPHOSPHOHYDROLASE"/>
    <property type="match status" value="1"/>
</dbReference>
<dbReference type="SMART" id="SM00471">
    <property type="entry name" value="HDc"/>
    <property type="match status" value="1"/>
</dbReference>
<dbReference type="CDD" id="cd00077">
    <property type="entry name" value="HDc"/>
    <property type="match status" value="1"/>
</dbReference>
<dbReference type="InterPro" id="IPR045509">
    <property type="entry name" value="HD_assoc_2"/>
</dbReference>
<dbReference type="InterPro" id="IPR003607">
    <property type="entry name" value="HD/PDEase_dom"/>
</dbReference>
<protein>
    <submittedName>
        <fullName evidence="2">HD domain-containing protein</fullName>
    </submittedName>
</protein>
<accession>A0A8U0HVX3</accession>
<dbReference type="GeneID" id="72183973"/>
<dbReference type="KEGG" id="halx:M0R89_02200"/>
<dbReference type="Proteomes" id="UP000830729">
    <property type="component" value="Chromosome"/>
</dbReference>
<dbReference type="Pfam" id="PF19276">
    <property type="entry name" value="HD_assoc_2"/>
    <property type="match status" value="1"/>
</dbReference>